<dbReference type="Proteomes" id="UP000630445">
    <property type="component" value="Unassembled WGS sequence"/>
</dbReference>
<accession>A0A8H6P5T6</accession>
<dbReference type="EMBL" id="JACBAF010002153">
    <property type="protein sequence ID" value="KAF7166034.1"/>
    <property type="molecule type" value="Genomic_DNA"/>
</dbReference>
<evidence type="ECO:0000313" key="3">
    <source>
        <dbReference type="EMBL" id="KAF7166034.1"/>
    </source>
</evidence>
<dbReference type="Proteomes" id="UP000662466">
    <property type="component" value="Unassembled WGS sequence"/>
</dbReference>
<keyword evidence="4" id="KW-1185">Reference proteome</keyword>
<feature type="signal peptide" evidence="1">
    <location>
        <begin position="1"/>
        <end position="18"/>
    </location>
</feature>
<comment type="caution">
    <text evidence="2">The sequence shown here is derived from an EMBL/GenBank/DDBJ whole genome shotgun (WGS) entry which is preliminary data.</text>
</comment>
<evidence type="ECO:0000313" key="2">
    <source>
        <dbReference type="EMBL" id="KAF7118127.1"/>
    </source>
</evidence>
<dbReference type="EMBL" id="JACBAD010002075">
    <property type="protein sequence ID" value="KAF7118127.1"/>
    <property type="molecule type" value="Genomic_DNA"/>
</dbReference>
<dbReference type="AlphaFoldDB" id="A0A8H6P5T6"/>
<gene>
    <name evidence="2" type="ORF">CNMCM5793_007520</name>
    <name evidence="3" type="ORF">CNMCM6106_001975</name>
</gene>
<protein>
    <submittedName>
        <fullName evidence="2">Uncharacterized protein</fullName>
    </submittedName>
</protein>
<proteinExistence type="predicted"/>
<sequence>MRVSLFTIVIALSSYALAFPGFWPSEDGGCDLVRCNAQCCESGADAGYCSDDSPSEWRHGVTVMGRSSPHYNGLHLQYDCHYHNYCFYVYLDCNVHNYIDNYRNYLHCLHYYKYSN</sequence>
<feature type="chain" id="PRO_5036266588" evidence="1">
    <location>
        <begin position="19"/>
        <end position="116"/>
    </location>
</feature>
<organism evidence="2 4">
    <name type="scientific">Aspergillus hiratsukae</name>
    <dbReference type="NCBI Taxonomy" id="1194566"/>
    <lineage>
        <taxon>Eukaryota</taxon>
        <taxon>Fungi</taxon>
        <taxon>Dikarya</taxon>
        <taxon>Ascomycota</taxon>
        <taxon>Pezizomycotina</taxon>
        <taxon>Eurotiomycetes</taxon>
        <taxon>Eurotiomycetidae</taxon>
        <taxon>Eurotiales</taxon>
        <taxon>Aspergillaceae</taxon>
        <taxon>Aspergillus</taxon>
        <taxon>Aspergillus subgen. Fumigati</taxon>
    </lineage>
</organism>
<reference evidence="2" key="1">
    <citation type="submission" date="2020-06" db="EMBL/GenBank/DDBJ databases">
        <title>Draft genome sequences of strains closely related to Aspergillus parafelis and Aspergillus hiratsukae.</title>
        <authorList>
            <person name="Dos Santos R.A.C."/>
            <person name="Rivero-Menendez O."/>
            <person name="Steenwyk J.L."/>
            <person name="Mead M.E."/>
            <person name="Goldman G.H."/>
            <person name="Alastruey-Izquierdo A."/>
            <person name="Rokas A."/>
        </authorList>
    </citation>
    <scope>NUCLEOTIDE SEQUENCE</scope>
    <source>
        <strain evidence="2">CNM-CM5793</strain>
        <strain evidence="3">CNM-CM6106</strain>
    </source>
</reference>
<name>A0A8H6P5T6_9EURO</name>
<evidence type="ECO:0000256" key="1">
    <source>
        <dbReference type="SAM" id="SignalP"/>
    </source>
</evidence>
<evidence type="ECO:0000313" key="4">
    <source>
        <dbReference type="Proteomes" id="UP000630445"/>
    </source>
</evidence>
<keyword evidence="1" id="KW-0732">Signal</keyword>